<organism evidence="1">
    <name type="scientific">Arundo donax</name>
    <name type="common">Giant reed</name>
    <name type="synonym">Donax arundinaceus</name>
    <dbReference type="NCBI Taxonomy" id="35708"/>
    <lineage>
        <taxon>Eukaryota</taxon>
        <taxon>Viridiplantae</taxon>
        <taxon>Streptophyta</taxon>
        <taxon>Embryophyta</taxon>
        <taxon>Tracheophyta</taxon>
        <taxon>Spermatophyta</taxon>
        <taxon>Magnoliopsida</taxon>
        <taxon>Liliopsida</taxon>
        <taxon>Poales</taxon>
        <taxon>Poaceae</taxon>
        <taxon>PACMAD clade</taxon>
        <taxon>Arundinoideae</taxon>
        <taxon>Arundineae</taxon>
        <taxon>Arundo</taxon>
    </lineage>
</organism>
<reference evidence="1" key="2">
    <citation type="journal article" date="2015" name="Data Brief">
        <title>Shoot transcriptome of the giant reed, Arundo donax.</title>
        <authorList>
            <person name="Barrero R.A."/>
            <person name="Guerrero F.D."/>
            <person name="Moolhuijzen P."/>
            <person name="Goolsby J.A."/>
            <person name="Tidwell J."/>
            <person name="Bellgard S.E."/>
            <person name="Bellgard M.I."/>
        </authorList>
    </citation>
    <scope>NUCLEOTIDE SEQUENCE</scope>
    <source>
        <tissue evidence="1">Shoot tissue taken approximately 20 cm above the soil surface</tissue>
    </source>
</reference>
<proteinExistence type="predicted"/>
<dbReference type="AlphaFoldDB" id="A0A0A9BXR4"/>
<accession>A0A0A9BXR4</accession>
<reference evidence="1" key="1">
    <citation type="submission" date="2014-09" db="EMBL/GenBank/DDBJ databases">
        <authorList>
            <person name="Magalhaes I.L.F."/>
            <person name="Oliveira U."/>
            <person name="Santos F.R."/>
            <person name="Vidigal T.H.D.A."/>
            <person name="Brescovit A.D."/>
            <person name="Santos A.J."/>
        </authorList>
    </citation>
    <scope>NUCLEOTIDE SEQUENCE</scope>
    <source>
        <tissue evidence="1">Shoot tissue taken approximately 20 cm above the soil surface</tissue>
    </source>
</reference>
<name>A0A0A9BXR4_ARUDO</name>
<evidence type="ECO:0000313" key="1">
    <source>
        <dbReference type="EMBL" id="JAD68839.1"/>
    </source>
</evidence>
<sequence>MKANQLIVQFYREKVMVGHYHI</sequence>
<dbReference type="EMBL" id="GBRH01229056">
    <property type="protein sequence ID" value="JAD68839.1"/>
    <property type="molecule type" value="Transcribed_RNA"/>
</dbReference>
<protein>
    <submittedName>
        <fullName evidence="1">Uncharacterized protein</fullName>
    </submittedName>
</protein>